<keyword evidence="3" id="KW-1185">Reference proteome</keyword>
<keyword evidence="1" id="KW-0812">Transmembrane</keyword>
<keyword evidence="1" id="KW-1133">Transmembrane helix</keyword>
<dbReference type="EMBL" id="JAUSVF010000004">
    <property type="protein sequence ID" value="MDQ0323707.1"/>
    <property type="molecule type" value="Genomic_DNA"/>
</dbReference>
<accession>A0ABU0C3Q1</accession>
<keyword evidence="1" id="KW-0472">Membrane</keyword>
<proteinExistence type="predicted"/>
<sequence length="68" mass="7784">MSDGKIYQLNEGATYQVATREEQWQAALKLDAERQAQHDTAAWLIVALISTALFVTFIRFVWLRKPSS</sequence>
<feature type="transmembrane region" description="Helical" evidence="1">
    <location>
        <begin position="41"/>
        <end position="62"/>
    </location>
</feature>
<dbReference type="RefSeq" id="WP_307236441.1">
    <property type="nucleotide sequence ID" value="NZ_JAUSVF010000004.1"/>
</dbReference>
<evidence type="ECO:0000256" key="1">
    <source>
        <dbReference type="SAM" id="Phobius"/>
    </source>
</evidence>
<dbReference type="Proteomes" id="UP001230207">
    <property type="component" value="Unassembled WGS sequence"/>
</dbReference>
<organism evidence="2 3">
    <name type="scientific">Pararhizobium capsulatum DSM 1112</name>
    <dbReference type="NCBI Taxonomy" id="1121113"/>
    <lineage>
        <taxon>Bacteria</taxon>
        <taxon>Pseudomonadati</taxon>
        <taxon>Pseudomonadota</taxon>
        <taxon>Alphaproteobacteria</taxon>
        <taxon>Hyphomicrobiales</taxon>
        <taxon>Rhizobiaceae</taxon>
        <taxon>Rhizobium/Agrobacterium group</taxon>
        <taxon>Pararhizobium</taxon>
    </lineage>
</organism>
<gene>
    <name evidence="2" type="ORF">QO002_005914</name>
</gene>
<name>A0ABU0C3Q1_9HYPH</name>
<reference evidence="2 3" key="1">
    <citation type="submission" date="2023-07" db="EMBL/GenBank/DDBJ databases">
        <title>Genomic Encyclopedia of Type Strains, Phase IV (KMG-IV): sequencing the most valuable type-strain genomes for metagenomic binning, comparative biology and taxonomic classification.</title>
        <authorList>
            <person name="Goeker M."/>
        </authorList>
    </citation>
    <scope>NUCLEOTIDE SEQUENCE [LARGE SCALE GENOMIC DNA]</scope>
    <source>
        <strain evidence="2 3">DSM 1112</strain>
    </source>
</reference>
<comment type="caution">
    <text evidence="2">The sequence shown here is derived from an EMBL/GenBank/DDBJ whole genome shotgun (WGS) entry which is preliminary data.</text>
</comment>
<evidence type="ECO:0000313" key="2">
    <source>
        <dbReference type="EMBL" id="MDQ0323707.1"/>
    </source>
</evidence>
<protein>
    <submittedName>
        <fullName evidence="2">Co/Zn/Cd cation transporter (Cation efflux family)</fullName>
    </submittedName>
</protein>
<evidence type="ECO:0000313" key="3">
    <source>
        <dbReference type="Proteomes" id="UP001230207"/>
    </source>
</evidence>